<sequence>MRRSLFATTVTGPGPSVTTPVAQWDRDGTFRLRGPVRQPS</sequence>
<evidence type="ECO:0000313" key="3">
    <source>
        <dbReference type="Proteomes" id="UP001589894"/>
    </source>
</evidence>
<protein>
    <submittedName>
        <fullName evidence="2">Uncharacterized protein</fullName>
    </submittedName>
</protein>
<feature type="compositionally biased region" description="Low complexity" evidence="1">
    <location>
        <begin position="8"/>
        <end position="21"/>
    </location>
</feature>
<feature type="region of interest" description="Disordered" evidence="1">
    <location>
        <begin position="1"/>
        <end position="22"/>
    </location>
</feature>
<dbReference type="Proteomes" id="UP001589894">
    <property type="component" value="Unassembled WGS sequence"/>
</dbReference>
<organism evidence="2 3">
    <name type="scientific">Plantactinospora siamensis</name>
    <dbReference type="NCBI Taxonomy" id="555372"/>
    <lineage>
        <taxon>Bacteria</taxon>
        <taxon>Bacillati</taxon>
        <taxon>Actinomycetota</taxon>
        <taxon>Actinomycetes</taxon>
        <taxon>Micromonosporales</taxon>
        <taxon>Micromonosporaceae</taxon>
        <taxon>Plantactinospora</taxon>
    </lineage>
</organism>
<reference evidence="2 3" key="1">
    <citation type="submission" date="2024-09" db="EMBL/GenBank/DDBJ databases">
        <authorList>
            <person name="Sun Q."/>
            <person name="Mori K."/>
        </authorList>
    </citation>
    <scope>NUCLEOTIDE SEQUENCE [LARGE SCALE GENOMIC DNA]</scope>
    <source>
        <strain evidence="2 3">TBRC 2205</strain>
    </source>
</reference>
<evidence type="ECO:0000256" key="1">
    <source>
        <dbReference type="SAM" id="MobiDB-lite"/>
    </source>
</evidence>
<comment type="caution">
    <text evidence="2">The sequence shown here is derived from an EMBL/GenBank/DDBJ whole genome shotgun (WGS) entry which is preliminary data.</text>
</comment>
<dbReference type="RefSeq" id="WP_377334505.1">
    <property type="nucleotide sequence ID" value="NZ_JBHLUE010000001.1"/>
</dbReference>
<dbReference type="EMBL" id="JBHLUE010000001">
    <property type="protein sequence ID" value="MFC0562661.1"/>
    <property type="molecule type" value="Genomic_DNA"/>
</dbReference>
<proteinExistence type="predicted"/>
<keyword evidence="3" id="KW-1185">Reference proteome</keyword>
<name>A0ABV6NPG0_9ACTN</name>
<evidence type="ECO:0000313" key="2">
    <source>
        <dbReference type="EMBL" id="MFC0562661.1"/>
    </source>
</evidence>
<accession>A0ABV6NPG0</accession>
<gene>
    <name evidence="2" type="ORF">ACFFHU_00505</name>
</gene>